<reference evidence="2" key="1">
    <citation type="submission" date="2016-04" db="EMBL/GenBank/DDBJ databases">
        <title>Cephalotus genome sequencing.</title>
        <authorList>
            <person name="Fukushima K."/>
            <person name="Hasebe M."/>
            <person name="Fang X."/>
        </authorList>
    </citation>
    <scope>NUCLEOTIDE SEQUENCE [LARGE SCALE GENOMIC DNA]</scope>
    <source>
        <strain evidence="2">cv. St1</strain>
    </source>
</reference>
<dbReference type="EMBL" id="BDDD01008994">
    <property type="protein sequence ID" value="GAV92174.1"/>
    <property type="molecule type" value="Genomic_DNA"/>
</dbReference>
<dbReference type="InParanoid" id="A0A1Q3DI65"/>
<evidence type="ECO:0000313" key="1">
    <source>
        <dbReference type="EMBL" id="GAV92174.1"/>
    </source>
</evidence>
<evidence type="ECO:0000313" key="2">
    <source>
        <dbReference type="Proteomes" id="UP000187406"/>
    </source>
</evidence>
<proteinExistence type="predicted"/>
<name>A0A1Q3DI65_CEPFO</name>
<protein>
    <submittedName>
        <fullName evidence="1">Uncharacterized protein</fullName>
    </submittedName>
</protein>
<organism evidence="1 2">
    <name type="scientific">Cephalotus follicularis</name>
    <name type="common">Albany pitcher plant</name>
    <dbReference type="NCBI Taxonomy" id="3775"/>
    <lineage>
        <taxon>Eukaryota</taxon>
        <taxon>Viridiplantae</taxon>
        <taxon>Streptophyta</taxon>
        <taxon>Embryophyta</taxon>
        <taxon>Tracheophyta</taxon>
        <taxon>Spermatophyta</taxon>
        <taxon>Magnoliopsida</taxon>
        <taxon>eudicotyledons</taxon>
        <taxon>Gunneridae</taxon>
        <taxon>Pentapetalae</taxon>
        <taxon>rosids</taxon>
        <taxon>fabids</taxon>
        <taxon>Oxalidales</taxon>
        <taxon>Cephalotaceae</taxon>
        <taxon>Cephalotus</taxon>
    </lineage>
</organism>
<gene>
    <name evidence="1" type="ORF">CFOL_v3_35555</name>
</gene>
<keyword evidence="2" id="KW-1185">Reference proteome</keyword>
<dbReference type="AlphaFoldDB" id="A0A1Q3DI65"/>
<sequence>MDGVRPTQISITVSTLPILPPWIPSRRVILRHGGWLELMVKLFASQQKMTWAPVDLVIRLLVLDAFTLKAEVACRIVARIQLLMLALMILQSGRGKAKNV</sequence>
<comment type="caution">
    <text evidence="1">The sequence shown here is derived from an EMBL/GenBank/DDBJ whole genome shotgun (WGS) entry which is preliminary data.</text>
</comment>
<accession>A0A1Q3DI65</accession>
<dbReference type="Proteomes" id="UP000187406">
    <property type="component" value="Unassembled WGS sequence"/>
</dbReference>